<gene>
    <name evidence="9" type="primary">Spr</name>
    <name evidence="9" type="ORF">CEXT_118571</name>
</gene>
<organism evidence="9 10">
    <name type="scientific">Caerostris extrusa</name>
    <name type="common">Bark spider</name>
    <name type="synonym">Caerostris bankana</name>
    <dbReference type="NCBI Taxonomy" id="172846"/>
    <lineage>
        <taxon>Eukaryota</taxon>
        <taxon>Metazoa</taxon>
        <taxon>Ecdysozoa</taxon>
        <taxon>Arthropoda</taxon>
        <taxon>Chelicerata</taxon>
        <taxon>Arachnida</taxon>
        <taxon>Araneae</taxon>
        <taxon>Araneomorphae</taxon>
        <taxon>Entelegynae</taxon>
        <taxon>Araneoidea</taxon>
        <taxon>Araneidae</taxon>
        <taxon>Caerostris</taxon>
    </lineage>
</organism>
<dbReference type="GO" id="GO:0004757">
    <property type="term" value="F:sepiapterin reductase (NADP+) activity"/>
    <property type="evidence" value="ECO:0007669"/>
    <property type="project" value="UniProtKB-EC"/>
</dbReference>
<evidence type="ECO:0000256" key="8">
    <source>
        <dbReference type="ARBA" id="ARBA00023002"/>
    </source>
</evidence>
<dbReference type="GO" id="GO:0005737">
    <property type="term" value="C:cytoplasm"/>
    <property type="evidence" value="ECO:0007669"/>
    <property type="project" value="UniProtKB-SubCell"/>
</dbReference>
<comment type="caution">
    <text evidence="9">The sequence shown here is derived from an EMBL/GenBank/DDBJ whole genome shotgun (WGS) entry which is preliminary data.</text>
</comment>
<dbReference type="CDD" id="cd05367">
    <property type="entry name" value="SPR-like_SDR_c"/>
    <property type="match status" value="1"/>
</dbReference>
<evidence type="ECO:0000256" key="7">
    <source>
        <dbReference type="ARBA" id="ARBA00022857"/>
    </source>
</evidence>
<protein>
    <recommendedName>
        <fullName evidence="5">Sepiapterin reductase</fullName>
        <ecNumber evidence="4">1.1.1.153</ecNumber>
    </recommendedName>
</protein>
<dbReference type="InterPro" id="IPR036291">
    <property type="entry name" value="NAD(P)-bd_dom_sf"/>
</dbReference>
<evidence type="ECO:0000256" key="2">
    <source>
        <dbReference type="ARBA" id="ARBA00010483"/>
    </source>
</evidence>
<dbReference type="EC" id="1.1.1.153" evidence="4"/>
<dbReference type="Gene3D" id="3.40.50.720">
    <property type="entry name" value="NAD(P)-binding Rossmann-like Domain"/>
    <property type="match status" value="1"/>
</dbReference>
<keyword evidence="8" id="KW-0560">Oxidoreductase</keyword>
<dbReference type="InterPro" id="IPR051721">
    <property type="entry name" value="Biopterin_syn/organic_redct"/>
</dbReference>
<name>A0AAV4RFG3_CAEEX</name>
<evidence type="ECO:0000256" key="4">
    <source>
        <dbReference type="ARBA" id="ARBA00013075"/>
    </source>
</evidence>
<dbReference type="AlphaFoldDB" id="A0AAV4RFG3"/>
<dbReference type="PRINTS" id="PR00081">
    <property type="entry name" value="GDHRDH"/>
</dbReference>
<reference evidence="9 10" key="1">
    <citation type="submission" date="2021-06" db="EMBL/GenBank/DDBJ databases">
        <title>Caerostris extrusa draft genome.</title>
        <authorList>
            <person name="Kono N."/>
            <person name="Arakawa K."/>
        </authorList>
    </citation>
    <scope>NUCLEOTIDE SEQUENCE [LARGE SCALE GENOMIC DNA]</scope>
</reference>
<keyword evidence="6" id="KW-0963">Cytoplasm</keyword>
<dbReference type="SUPFAM" id="SSF51735">
    <property type="entry name" value="NAD(P)-binding Rossmann-fold domains"/>
    <property type="match status" value="1"/>
</dbReference>
<comment type="similarity">
    <text evidence="2">Belongs to the sepiapterin reductase family.</text>
</comment>
<evidence type="ECO:0000256" key="5">
    <source>
        <dbReference type="ARBA" id="ARBA00019170"/>
    </source>
</evidence>
<dbReference type="GO" id="GO:0006729">
    <property type="term" value="P:tetrahydrobiopterin biosynthetic process"/>
    <property type="evidence" value="ECO:0007669"/>
    <property type="project" value="InterPro"/>
</dbReference>
<dbReference type="PANTHER" id="PTHR44085">
    <property type="entry name" value="SEPIAPTERIN REDUCTASE"/>
    <property type="match status" value="1"/>
</dbReference>
<dbReference type="Pfam" id="PF00106">
    <property type="entry name" value="adh_short"/>
    <property type="match status" value="1"/>
</dbReference>
<dbReference type="FunFam" id="3.40.50.720:FF:000259">
    <property type="entry name" value="Sepiapterin reductase"/>
    <property type="match status" value="1"/>
</dbReference>
<dbReference type="Proteomes" id="UP001054945">
    <property type="component" value="Unassembled WGS sequence"/>
</dbReference>
<sequence>MNERATNFTNPTINWRMPTFLVVTGASRGLGETIAKEFSKKLCEGSCVVLLARNKTKLEAVKADIKKISPVFVENEAMDLNLLDAPSYEHFFSKYLHYNFHQVVIVNNAGTLGDTSKTAVQNTSGSEIKSYFDVNLFSAIFITTGFLNAFKAVERKVVINISSLAALQPFRGWSLYCTGKAAREMYFRTLALEEKDSVNILNYAPGPLLTDMLPQILRDSLPEIKQQFQDAQMSNQLLTTDYTVQRLLGILERGRFKSGDHVDVYDMNY</sequence>
<evidence type="ECO:0000256" key="6">
    <source>
        <dbReference type="ARBA" id="ARBA00022490"/>
    </source>
</evidence>
<evidence type="ECO:0000313" key="9">
    <source>
        <dbReference type="EMBL" id="GIY19431.1"/>
    </source>
</evidence>
<evidence type="ECO:0000313" key="10">
    <source>
        <dbReference type="Proteomes" id="UP001054945"/>
    </source>
</evidence>
<comment type="subunit">
    <text evidence="3">Homodimer.</text>
</comment>
<proteinExistence type="inferred from homology"/>
<comment type="subcellular location">
    <subcellularLocation>
        <location evidence="1">Cytoplasm</location>
    </subcellularLocation>
</comment>
<accession>A0AAV4RFG3</accession>
<evidence type="ECO:0000256" key="3">
    <source>
        <dbReference type="ARBA" id="ARBA00011738"/>
    </source>
</evidence>
<dbReference type="EMBL" id="BPLR01007755">
    <property type="protein sequence ID" value="GIY19431.1"/>
    <property type="molecule type" value="Genomic_DNA"/>
</dbReference>
<dbReference type="InterPro" id="IPR006393">
    <property type="entry name" value="Sepiapterin_red"/>
</dbReference>
<dbReference type="NCBIfam" id="TIGR01500">
    <property type="entry name" value="sepiapter_red"/>
    <property type="match status" value="1"/>
</dbReference>
<dbReference type="PANTHER" id="PTHR44085:SF2">
    <property type="entry name" value="SEPIAPTERIN REDUCTASE"/>
    <property type="match status" value="1"/>
</dbReference>
<evidence type="ECO:0000256" key="1">
    <source>
        <dbReference type="ARBA" id="ARBA00004496"/>
    </source>
</evidence>
<dbReference type="InterPro" id="IPR002347">
    <property type="entry name" value="SDR_fam"/>
</dbReference>
<keyword evidence="10" id="KW-1185">Reference proteome</keyword>
<keyword evidence="7" id="KW-0521">NADP</keyword>